<comment type="caution">
    <text evidence="2">The sequence shown here is derived from an EMBL/GenBank/DDBJ whole genome shotgun (WGS) entry which is preliminary data.</text>
</comment>
<gene>
    <name evidence="2" type="ORF">NEDG_02105</name>
</gene>
<reference evidence="2 3" key="1">
    <citation type="submission" date="2016-02" db="EMBL/GenBank/DDBJ databases">
        <title>Discovery of a natural microsporidian pathogen with a broad tissue tropism in Caenorhabditis elegans.</title>
        <authorList>
            <person name="Luallen R.J."/>
            <person name="Reinke A.W."/>
            <person name="Tong L."/>
            <person name="Botts M.R."/>
            <person name="Felix M.-A."/>
            <person name="Troemel E.R."/>
        </authorList>
    </citation>
    <scope>NUCLEOTIDE SEQUENCE [LARGE SCALE GENOMIC DNA]</scope>
    <source>
        <strain evidence="2 3">JUm2807</strain>
    </source>
</reference>
<dbReference type="Proteomes" id="UP000185944">
    <property type="component" value="Unassembled WGS sequence"/>
</dbReference>
<dbReference type="VEuPathDB" id="MicrosporidiaDB:NEDG_02105"/>
<dbReference type="InterPro" id="IPR010400">
    <property type="entry name" value="PITH_dom"/>
</dbReference>
<organism evidence="2 3">
    <name type="scientific">Nematocida displodere</name>
    <dbReference type="NCBI Taxonomy" id="1805483"/>
    <lineage>
        <taxon>Eukaryota</taxon>
        <taxon>Fungi</taxon>
        <taxon>Fungi incertae sedis</taxon>
        <taxon>Microsporidia</taxon>
        <taxon>Nematocida</taxon>
    </lineage>
</organism>
<name>A0A177EKF9_9MICR</name>
<dbReference type="InterPro" id="IPR008979">
    <property type="entry name" value="Galactose-bd-like_sf"/>
</dbReference>
<dbReference type="RefSeq" id="XP_067545679.1">
    <property type="nucleotide sequence ID" value="XM_067689523.1"/>
</dbReference>
<dbReference type="SUPFAM" id="SSF49785">
    <property type="entry name" value="Galactose-binding domain-like"/>
    <property type="match status" value="1"/>
</dbReference>
<protein>
    <recommendedName>
        <fullName evidence="1">PITH domain-containing protein</fullName>
    </recommendedName>
</protein>
<dbReference type="GeneID" id="93648455"/>
<dbReference type="InterPro" id="IPR037047">
    <property type="entry name" value="PITH_dom_sf"/>
</dbReference>
<dbReference type="Pfam" id="PF06201">
    <property type="entry name" value="PITH"/>
    <property type="match status" value="1"/>
</dbReference>
<feature type="domain" description="PITH" evidence="1">
    <location>
        <begin position="15"/>
        <end position="168"/>
    </location>
</feature>
<proteinExistence type="predicted"/>
<dbReference type="AlphaFoldDB" id="A0A177EKF9"/>
<dbReference type="EMBL" id="LTDL01000011">
    <property type="protein sequence ID" value="OAG32186.1"/>
    <property type="molecule type" value="Genomic_DNA"/>
</dbReference>
<evidence type="ECO:0000313" key="2">
    <source>
        <dbReference type="EMBL" id="OAG32186.1"/>
    </source>
</evidence>
<dbReference type="Gene3D" id="2.60.120.470">
    <property type="entry name" value="PITH domain"/>
    <property type="match status" value="1"/>
</dbReference>
<accession>A0A177EKF9</accession>
<keyword evidence="3" id="KW-1185">Reference proteome</keyword>
<sequence>MQGCSEACACSDALPSKSLYAAIDMDKVAAQNERLRGSCLEVLKKAHSDRHGPPSAHGKDAQGLLVKIPFVHKVSLNKIEIKSGFTQMEVVANNQYVTLSSKPKNSDKYTLTGTEHILPVPLPNYKYKNVDCLTVRLTGGDERSLSYLSLCGAVTGALPTAVNVSYELYPLPGETKAPKASQSPLLH</sequence>
<dbReference type="GO" id="GO:0005737">
    <property type="term" value="C:cytoplasm"/>
    <property type="evidence" value="ECO:0007669"/>
    <property type="project" value="UniProtKB-ARBA"/>
</dbReference>
<evidence type="ECO:0000313" key="3">
    <source>
        <dbReference type="Proteomes" id="UP000185944"/>
    </source>
</evidence>
<evidence type="ECO:0000259" key="1">
    <source>
        <dbReference type="Pfam" id="PF06201"/>
    </source>
</evidence>
<dbReference type="OrthoDB" id="2635at2759"/>